<dbReference type="PANTHER" id="PTHR43309">
    <property type="entry name" value="5-OXOPROLINASE SUBUNIT C"/>
    <property type="match status" value="1"/>
</dbReference>
<gene>
    <name evidence="1" type="primary">kipA</name>
    <name evidence="1" type="ORF">BAOM_2874</name>
</gene>
<dbReference type="KEGG" id="pasa:BAOM_2874"/>
<dbReference type="SUPFAM" id="SSF50891">
    <property type="entry name" value="Cyclophilin-like"/>
    <property type="match status" value="1"/>
</dbReference>
<dbReference type="Proteomes" id="UP000283095">
    <property type="component" value="Chromosome"/>
</dbReference>
<dbReference type="Gene3D" id="2.40.100.10">
    <property type="entry name" value="Cyclophilin-like"/>
    <property type="match status" value="1"/>
</dbReference>
<dbReference type="PANTHER" id="PTHR43309:SF5">
    <property type="entry name" value="5-OXOPROLINASE SUBUNIT C"/>
    <property type="match status" value="1"/>
</dbReference>
<dbReference type="RefSeq" id="WP_127760664.1">
    <property type="nucleotide sequence ID" value="NZ_CP026095.1"/>
</dbReference>
<evidence type="ECO:0000313" key="2">
    <source>
        <dbReference type="Proteomes" id="UP000283095"/>
    </source>
</evidence>
<dbReference type="InterPro" id="IPR052708">
    <property type="entry name" value="PxpC"/>
</dbReference>
<organism evidence="1 2">
    <name type="scientific">Peribacillus asahii</name>
    <dbReference type="NCBI Taxonomy" id="228899"/>
    <lineage>
        <taxon>Bacteria</taxon>
        <taxon>Bacillati</taxon>
        <taxon>Bacillota</taxon>
        <taxon>Bacilli</taxon>
        <taxon>Bacillales</taxon>
        <taxon>Bacillaceae</taxon>
        <taxon>Peribacillus</taxon>
    </lineage>
</organism>
<accession>A0A3T0KT86</accession>
<name>A0A3T0KT86_9BACI</name>
<proteinExistence type="predicted"/>
<dbReference type="EMBL" id="CP026095">
    <property type="protein sequence ID" value="AZV43483.1"/>
    <property type="molecule type" value="Genomic_DNA"/>
</dbReference>
<dbReference type="NCBIfam" id="TIGR00724">
    <property type="entry name" value="urea_amlyse_rel"/>
    <property type="match status" value="1"/>
</dbReference>
<dbReference type="SMART" id="SM00797">
    <property type="entry name" value="AHS2"/>
    <property type="match status" value="1"/>
</dbReference>
<reference evidence="1 2" key="1">
    <citation type="submission" date="2018-01" db="EMBL/GenBank/DDBJ databases">
        <title>Bacillus asahii Genome sequencing and assembly.</title>
        <authorList>
            <person name="Jiang H."/>
            <person name="Feng Y."/>
            <person name="Zhao F."/>
            <person name="Lin X."/>
        </authorList>
    </citation>
    <scope>NUCLEOTIDE SEQUENCE [LARGE SCALE GENOMIC DNA]</scope>
    <source>
        <strain evidence="1 2">OM18</strain>
    </source>
</reference>
<dbReference type="InterPro" id="IPR029000">
    <property type="entry name" value="Cyclophilin-like_dom_sf"/>
</dbReference>
<dbReference type="InterPro" id="IPR003778">
    <property type="entry name" value="CT_A_B"/>
</dbReference>
<dbReference type="AlphaFoldDB" id="A0A3T0KT86"/>
<sequence>MFTIIRSGMLTTIQDLGRHGYQQYGVSVSGAMDTFAHRIANLLVGNDEQQATLEMTLIGPAILFEDDTFISICGADLSPTIDNEPLPLWRPIFVRKGSKLSFGFCKNGCRAYLAIAGGIRVANVMGSRSTFLKARIGGVQGRAVQSGDQLSSYSPSPYITKLIERFTCMTTKNHLPVKWHISYECIPHFNKKHTVFIMKGKHFSQFTRDSQEHFFTKPFTISMNSDRMGYRLKGTPLSLVGPKEYLSEPVTFGSIQVPTNGRPILLMADHPTTGGYPRIGEVASVDLPLIAQLKPGDVLSFQEISVQQAQRLLLEREAMIGVLKQGIKLALKGAGNT</sequence>
<evidence type="ECO:0000313" key="1">
    <source>
        <dbReference type="EMBL" id="AZV43483.1"/>
    </source>
</evidence>
<protein>
    <submittedName>
        <fullName evidence="1">KipI antagonist</fullName>
    </submittedName>
</protein>
<dbReference type="OrthoDB" id="9782422at2"/>
<dbReference type="Pfam" id="PF02626">
    <property type="entry name" value="CT_A_B"/>
    <property type="match status" value="1"/>
</dbReference>